<keyword evidence="1" id="KW-1133">Transmembrane helix</keyword>
<keyword evidence="1" id="KW-0812">Transmembrane</keyword>
<dbReference type="EMBL" id="BART01013942">
    <property type="protein sequence ID" value="GAG82992.1"/>
    <property type="molecule type" value="Genomic_DNA"/>
</dbReference>
<dbReference type="PANTHER" id="PTHR30093">
    <property type="entry name" value="GENERAL SECRETION PATHWAY PROTEIN G"/>
    <property type="match status" value="1"/>
</dbReference>
<dbReference type="SUPFAM" id="SSF54523">
    <property type="entry name" value="Pili subunits"/>
    <property type="match status" value="1"/>
</dbReference>
<keyword evidence="1" id="KW-0472">Membrane</keyword>
<dbReference type="InterPro" id="IPR012902">
    <property type="entry name" value="N_methyl_site"/>
</dbReference>
<dbReference type="Pfam" id="PF07963">
    <property type="entry name" value="N_methyl"/>
    <property type="match status" value="1"/>
</dbReference>
<accession>X1BPA0</accession>
<dbReference type="Gene3D" id="3.30.700.10">
    <property type="entry name" value="Glycoprotein, Type 4 Pilin"/>
    <property type="match status" value="1"/>
</dbReference>
<evidence type="ECO:0000313" key="2">
    <source>
        <dbReference type="EMBL" id="GAG82992.1"/>
    </source>
</evidence>
<dbReference type="InterPro" id="IPR045584">
    <property type="entry name" value="Pilin-like"/>
</dbReference>
<gene>
    <name evidence="2" type="ORF">S01H4_28182</name>
</gene>
<comment type="caution">
    <text evidence="2">The sequence shown here is derived from an EMBL/GenBank/DDBJ whole genome shotgun (WGS) entry which is preliminary data.</text>
</comment>
<sequence length="122" mass="13844">MITRRKNGFTLIELLVVIAIIAIMAAILFPVFAKAREKARLTNVCYGIRSAQTIAAVKQSVKDNPSVSSSDIINYLNHNNRLLPISVTEDEVKYRLYSTGMMKLIIITHNMNTQYRVISRLF</sequence>
<proteinExistence type="predicted"/>
<evidence type="ECO:0000256" key="1">
    <source>
        <dbReference type="SAM" id="Phobius"/>
    </source>
</evidence>
<dbReference type="NCBIfam" id="TIGR02532">
    <property type="entry name" value="IV_pilin_GFxxxE"/>
    <property type="match status" value="1"/>
</dbReference>
<evidence type="ECO:0008006" key="3">
    <source>
        <dbReference type="Google" id="ProtNLM"/>
    </source>
</evidence>
<reference evidence="2" key="1">
    <citation type="journal article" date="2014" name="Front. Microbiol.">
        <title>High frequency of phylogenetically diverse reductive dehalogenase-homologous genes in deep subseafloor sedimentary metagenomes.</title>
        <authorList>
            <person name="Kawai M."/>
            <person name="Futagami T."/>
            <person name="Toyoda A."/>
            <person name="Takaki Y."/>
            <person name="Nishi S."/>
            <person name="Hori S."/>
            <person name="Arai W."/>
            <person name="Tsubouchi T."/>
            <person name="Morono Y."/>
            <person name="Uchiyama I."/>
            <person name="Ito T."/>
            <person name="Fujiyama A."/>
            <person name="Inagaki F."/>
            <person name="Takami H."/>
        </authorList>
    </citation>
    <scope>NUCLEOTIDE SEQUENCE</scope>
    <source>
        <strain evidence="2">Expedition CK06-06</strain>
    </source>
</reference>
<protein>
    <recommendedName>
        <fullName evidence="3">Type II secretion system protein GspG C-terminal domain-containing protein</fullName>
    </recommendedName>
</protein>
<organism evidence="2">
    <name type="scientific">marine sediment metagenome</name>
    <dbReference type="NCBI Taxonomy" id="412755"/>
    <lineage>
        <taxon>unclassified sequences</taxon>
        <taxon>metagenomes</taxon>
        <taxon>ecological metagenomes</taxon>
    </lineage>
</organism>
<feature type="transmembrane region" description="Helical" evidence="1">
    <location>
        <begin position="12"/>
        <end position="33"/>
    </location>
</feature>
<name>X1BPA0_9ZZZZ</name>
<dbReference type="AlphaFoldDB" id="X1BPA0"/>